<evidence type="ECO:0000256" key="1">
    <source>
        <dbReference type="SAM" id="MobiDB-lite"/>
    </source>
</evidence>
<reference evidence="4 5" key="1">
    <citation type="submission" date="2015-03" db="EMBL/GenBank/DDBJ databases">
        <title>Draft Genome Sequence of Burkholderia andropogonis type strain ICMP2807, isolated from Sorghum bicolor.</title>
        <authorList>
            <person name="Lopes-Santos L."/>
            <person name="Castro D.B."/>
            <person name="Ottoboni L.M."/>
            <person name="Park D."/>
            <person name="Weirc B.S."/>
            <person name="Destefano S.A."/>
        </authorList>
    </citation>
    <scope>NUCLEOTIDE SEQUENCE [LARGE SCALE GENOMIC DNA]</scope>
    <source>
        <strain evidence="4 5">ICMP2807</strain>
    </source>
</reference>
<dbReference type="Gene3D" id="1.10.530.10">
    <property type="match status" value="1"/>
</dbReference>
<name>A0A0F5K2T4_9BURK</name>
<keyword evidence="2" id="KW-1133">Transmembrane helix</keyword>
<dbReference type="Pfam" id="PF01464">
    <property type="entry name" value="SLT"/>
    <property type="match status" value="1"/>
</dbReference>
<feature type="transmembrane region" description="Helical" evidence="2">
    <location>
        <begin position="27"/>
        <end position="48"/>
    </location>
</feature>
<comment type="caution">
    <text evidence="4">The sequence shown here is derived from an EMBL/GenBank/DDBJ whole genome shotgun (WGS) entry which is preliminary data.</text>
</comment>
<proteinExistence type="predicted"/>
<dbReference type="Proteomes" id="UP000033618">
    <property type="component" value="Unassembled WGS sequence"/>
</dbReference>
<dbReference type="AlphaFoldDB" id="A0A0F5K2T4"/>
<dbReference type="SUPFAM" id="SSF53955">
    <property type="entry name" value="Lysozyme-like"/>
    <property type="match status" value="1"/>
</dbReference>
<evidence type="ECO:0000313" key="5">
    <source>
        <dbReference type="Proteomes" id="UP000033618"/>
    </source>
</evidence>
<dbReference type="STRING" id="28092.WM40_09360"/>
<evidence type="ECO:0000259" key="3">
    <source>
        <dbReference type="Pfam" id="PF01464"/>
    </source>
</evidence>
<dbReference type="OrthoDB" id="9815002at2"/>
<keyword evidence="2" id="KW-0812">Transmembrane</keyword>
<dbReference type="InterPro" id="IPR008258">
    <property type="entry name" value="Transglycosylase_SLT_dom_1"/>
</dbReference>
<dbReference type="InterPro" id="IPR023346">
    <property type="entry name" value="Lysozyme-like_dom_sf"/>
</dbReference>
<accession>A0A0F5K2T4</accession>
<protein>
    <recommendedName>
        <fullName evidence="3">Transglycosylase SLT domain-containing protein</fullName>
    </recommendedName>
</protein>
<feature type="region of interest" description="Disordered" evidence="1">
    <location>
        <begin position="318"/>
        <end position="340"/>
    </location>
</feature>
<dbReference type="PATRIC" id="fig|28092.6.peg.2202"/>
<keyword evidence="2" id="KW-0472">Membrane</keyword>
<evidence type="ECO:0000313" key="4">
    <source>
        <dbReference type="EMBL" id="KKB63857.1"/>
    </source>
</evidence>
<gene>
    <name evidence="4" type="ORF">WM40_09360</name>
</gene>
<sequence>MDIAVSGQPARRVPDAVRALVRRGTRVGHQCASVIGLVAIVSAMALWMQPAWRTALAAKFLHSANAASRDDASNIAALSFLSAANASARPSADAAALHAAALLPTGSNAADATQTPSLGVFGAPLDPSNLPSVVRSTRTMQVVADARYDRFGATSGRDQQRIAVAIAQRYHVAQEPINVLVHAAFQTGRDVGLDPLLLLAVMAVESGFNPYAESGVGARGLMQVMPVVHADKFDYYGGPQAALEPVPNLRVGALILKDYIIQTGTIAGGLRRYVGSTATGDNGYGTRVLSERDKLRDILRSGGTVTVKRAAPILTASAKPKAAPMTNSPHDGTAANVTGALHGNDAIKPVADKQTLAAPVASSNT</sequence>
<dbReference type="EMBL" id="LAQU01000007">
    <property type="protein sequence ID" value="KKB63857.1"/>
    <property type="molecule type" value="Genomic_DNA"/>
</dbReference>
<evidence type="ECO:0000256" key="2">
    <source>
        <dbReference type="SAM" id="Phobius"/>
    </source>
</evidence>
<organism evidence="4 5">
    <name type="scientific">Robbsia andropogonis</name>
    <dbReference type="NCBI Taxonomy" id="28092"/>
    <lineage>
        <taxon>Bacteria</taxon>
        <taxon>Pseudomonadati</taxon>
        <taxon>Pseudomonadota</taxon>
        <taxon>Betaproteobacteria</taxon>
        <taxon>Burkholderiales</taxon>
        <taxon>Burkholderiaceae</taxon>
        <taxon>Robbsia</taxon>
    </lineage>
</organism>
<feature type="domain" description="Transglycosylase SLT" evidence="3">
    <location>
        <begin position="189"/>
        <end position="265"/>
    </location>
</feature>
<keyword evidence="5" id="KW-1185">Reference proteome</keyword>
<dbReference type="RefSeq" id="WP_046152731.1">
    <property type="nucleotide sequence ID" value="NZ_CADFGU010000001.1"/>
</dbReference>